<evidence type="ECO:0000313" key="3">
    <source>
        <dbReference type="Proteomes" id="UP000276133"/>
    </source>
</evidence>
<sequence length="135" mass="15823">MKSNERHIEVNQRYEFTSIRLKQSSSNKLFKSKGSKLNLFHFATFFNWSINFFLYGPLKSIPQNFNRIPQKTLLGLSKQIPSPSSGNPILFKEAQRQLSEKEIIFSSFILNYEKHIENSIKPDEKLDSKQLKLKI</sequence>
<keyword evidence="1" id="KW-1133">Transmembrane helix</keyword>
<gene>
    <name evidence="2" type="ORF">BpHYR1_006092</name>
</gene>
<evidence type="ECO:0000313" key="2">
    <source>
        <dbReference type="EMBL" id="RNA34529.1"/>
    </source>
</evidence>
<comment type="caution">
    <text evidence="2">The sequence shown here is derived from an EMBL/GenBank/DDBJ whole genome shotgun (WGS) entry which is preliminary data.</text>
</comment>
<keyword evidence="3" id="KW-1185">Reference proteome</keyword>
<organism evidence="2 3">
    <name type="scientific">Brachionus plicatilis</name>
    <name type="common">Marine rotifer</name>
    <name type="synonym">Brachionus muelleri</name>
    <dbReference type="NCBI Taxonomy" id="10195"/>
    <lineage>
        <taxon>Eukaryota</taxon>
        <taxon>Metazoa</taxon>
        <taxon>Spiralia</taxon>
        <taxon>Gnathifera</taxon>
        <taxon>Rotifera</taxon>
        <taxon>Eurotatoria</taxon>
        <taxon>Monogononta</taxon>
        <taxon>Pseudotrocha</taxon>
        <taxon>Ploima</taxon>
        <taxon>Brachionidae</taxon>
        <taxon>Brachionus</taxon>
    </lineage>
</organism>
<keyword evidence="1" id="KW-0812">Transmembrane</keyword>
<proteinExistence type="predicted"/>
<dbReference type="AlphaFoldDB" id="A0A3M7SFN1"/>
<dbReference type="Proteomes" id="UP000276133">
    <property type="component" value="Unassembled WGS sequence"/>
</dbReference>
<protein>
    <submittedName>
        <fullName evidence="2">Uncharacterized protein</fullName>
    </submittedName>
</protein>
<name>A0A3M7SFN1_BRAPC</name>
<evidence type="ECO:0000256" key="1">
    <source>
        <dbReference type="SAM" id="Phobius"/>
    </source>
</evidence>
<dbReference type="EMBL" id="REGN01001459">
    <property type="protein sequence ID" value="RNA34529.1"/>
    <property type="molecule type" value="Genomic_DNA"/>
</dbReference>
<reference evidence="2 3" key="1">
    <citation type="journal article" date="2018" name="Sci. Rep.">
        <title>Genomic signatures of local adaptation to the degree of environmental predictability in rotifers.</title>
        <authorList>
            <person name="Franch-Gras L."/>
            <person name="Hahn C."/>
            <person name="Garcia-Roger E.M."/>
            <person name="Carmona M.J."/>
            <person name="Serra M."/>
            <person name="Gomez A."/>
        </authorList>
    </citation>
    <scope>NUCLEOTIDE SEQUENCE [LARGE SCALE GENOMIC DNA]</scope>
    <source>
        <strain evidence="2">HYR1</strain>
    </source>
</reference>
<accession>A0A3M7SFN1</accession>
<keyword evidence="1" id="KW-0472">Membrane</keyword>
<feature type="transmembrane region" description="Helical" evidence="1">
    <location>
        <begin position="39"/>
        <end position="58"/>
    </location>
</feature>